<name>A0A382SXE3_9ZZZZ</name>
<protein>
    <submittedName>
        <fullName evidence="1">Uncharacterized protein</fullName>
    </submittedName>
</protein>
<organism evidence="1">
    <name type="scientific">marine metagenome</name>
    <dbReference type="NCBI Taxonomy" id="408172"/>
    <lineage>
        <taxon>unclassified sequences</taxon>
        <taxon>metagenomes</taxon>
        <taxon>ecological metagenomes</taxon>
    </lineage>
</organism>
<proteinExistence type="predicted"/>
<evidence type="ECO:0000313" key="1">
    <source>
        <dbReference type="EMBL" id="SVD14403.1"/>
    </source>
</evidence>
<dbReference type="AlphaFoldDB" id="A0A382SXE3"/>
<reference evidence="1" key="1">
    <citation type="submission" date="2018-05" db="EMBL/GenBank/DDBJ databases">
        <authorList>
            <person name="Lanie J.A."/>
            <person name="Ng W.-L."/>
            <person name="Kazmierczak K.M."/>
            <person name="Andrzejewski T.M."/>
            <person name="Davidsen T.M."/>
            <person name="Wayne K.J."/>
            <person name="Tettelin H."/>
            <person name="Glass J.I."/>
            <person name="Rusch D."/>
            <person name="Podicherti R."/>
            <person name="Tsui H.-C.T."/>
            <person name="Winkler M.E."/>
        </authorList>
    </citation>
    <scope>NUCLEOTIDE SEQUENCE</scope>
</reference>
<sequence>MLRHILIALTTLLSTACTTNTASPPSVMASPIGTPTHTWVSLELAPQLDAVISSDTITQQVLKALEPHAQTVVGSGSPTSAEVPAGCSDVSCFTHLRETMSIHHVVSIIITSHQPAWEISVALHDLAYGKTRVRLNEHVRGDARAIQDKLGSMVESAYSSIAADH</sequence>
<gene>
    <name evidence="1" type="ORF">METZ01_LOCUS367257</name>
</gene>
<accession>A0A382SXE3</accession>
<dbReference type="EMBL" id="UINC01132223">
    <property type="protein sequence ID" value="SVD14403.1"/>
    <property type="molecule type" value="Genomic_DNA"/>
</dbReference>
<dbReference type="PROSITE" id="PS51257">
    <property type="entry name" value="PROKAR_LIPOPROTEIN"/>
    <property type="match status" value="1"/>
</dbReference>